<sequence>MAHSMDNNGRDSSSIRSGGGAGAGGGSTEFLQSSAMARPPAQTTLTASSSSNYASSVSSDSQIQTGGLPGTPVTRRSGGWDRQTLSPAAAAREDHVVKTNSVEDSSDSSDEFVTSYKPMERGSRSKRFFQAFVAKFTKSSQEQDRNVIQHTVIINIFKGLHLSPITSRPKRVLDVGTGPGTWALEFAVTWFINTIKFRASFSLGVSVDFYVGIFYATMRIDVVLGYGI</sequence>
<evidence type="ECO:0008006" key="4">
    <source>
        <dbReference type="Google" id="ProtNLM"/>
    </source>
</evidence>
<evidence type="ECO:0000313" key="3">
    <source>
        <dbReference type="Proteomes" id="UP000593570"/>
    </source>
</evidence>
<comment type="caution">
    <text evidence="2">The sequence shown here is derived from an EMBL/GenBank/DDBJ whole genome shotgun (WGS) entry which is preliminary data.</text>
</comment>
<feature type="compositionally biased region" description="Polar residues" evidence="1">
    <location>
        <begin position="29"/>
        <end position="47"/>
    </location>
</feature>
<feature type="compositionally biased region" description="Gly residues" evidence="1">
    <location>
        <begin position="17"/>
        <end position="27"/>
    </location>
</feature>
<reference evidence="2 3" key="1">
    <citation type="journal article" date="2020" name="bioRxiv">
        <title>A chromosome-scale genome assembly for the Fusarium oxysporum strain Fo5176 to establish a model Arabidopsis-fungal pathosystem.</title>
        <authorList>
            <person name="Fokkens L."/>
            <person name="Guo L."/>
            <person name="Dora S."/>
            <person name="Wang B."/>
            <person name="Ye K."/>
            <person name="Sanchez-Rodriguez C."/>
            <person name="Croll D."/>
        </authorList>
    </citation>
    <scope>NUCLEOTIDE SEQUENCE [LARGE SCALE GENOMIC DNA]</scope>
    <source>
        <strain evidence="2 3">Fo5176</strain>
    </source>
</reference>
<evidence type="ECO:0000313" key="2">
    <source>
        <dbReference type="EMBL" id="KAF6512960.1"/>
    </source>
</evidence>
<proteinExistence type="predicted"/>
<protein>
    <recommendedName>
        <fullName evidence="4">Methyltransferase domain-containing protein</fullName>
    </recommendedName>
</protein>
<name>A0A8H6LBC8_FUSOX</name>
<dbReference type="AlphaFoldDB" id="A0A8H6LBC8"/>
<feature type="compositionally biased region" description="Low complexity" evidence="1">
    <location>
        <begin position="1"/>
        <end position="16"/>
    </location>
</feature>
<accession>A0A8H6LBC8</accession>
<feature type="compositionally biased region" description="Low complexity" evidence="1">
    <location>
        <begin position="48"/>
        <end position="61"/>
    </location>
</feature>
<organism evidence="2 3">
    <name type="scientific">Fusarium oxysporum f. sp. conglutinans</name>
    <dbReference type="NCBI Taxonomy" id="100902"/>
    <lineage>
        <taxon>Eukaryota</taxon>
        <taxon>Fungi</taxon>
        <taxon>Dikarya</taxon>
        <taxon>Ascomycota</taxon>
        <taxon>Pezizomycotina</taxon>
        <taxon>Sordariomycetes</taxon>
        <taxon>Hypocreomycetidae</taxon>
        <taxon>Hypocreales</taxon>
        <taxon>Nectriaceae</taxon>
        <taxon>Fusarium</taxon>
        <taxon>Fusarium oxysporum species complex</taxon>
    </lineage>
</organism>
<evidence type="ECO:0000256" key="1">
    <source>
        <dbReference type="SAM" id="MobiDB-lite"/>
    </source>
</evidence>
<dbReference type="Proteomes" id="UP000593570">
    <property type="component" value="Unassembled WGS sequence"/>
</dbReference>
<dbReference type="EMBL" id="JACDXP010000019">
    <property type="protein sequence ID" value="KAF6512960.1"/>
    <property type="molecule type" value="Genomic_DNA"/>
</dbReference>
<feature type="region of interest" description="Disordered" evidence="1">
    <location>
        <begin position="1"/>
        <end position="115"/>
    </location>
</feature>
<gene>
    <name evidence="2" type="ORF">HZS61_007766</name>
</gene>